<feature type="region of interest" description="Disordered" evidence="1">
    <location>
        <begin position="347"/>
        <end position="366"/>
    </location>
</feature>
<dbReference type="HOGENOM" id="CLU_051020_0_0_11"/>
<dbReference type="KEGG" id="bcv:Bcav_0877"/>
<dbReference type="OrthoDB" id="2086631at2"/>
<name>C5BZG6_BEUC1</name>
<feature type="region of interest" description="Disordered" evidence="1">
    <location>
        <begin position="250"/>
        <end position="307"/>
    </location>
</feature>
<dbReference type="Pfam" id="PF14410">
    <property type="entry name" value="GH-E"/>
    <property type="match status" value="1"/>
</dbReference>
<dbReference type="InterPro" id="IPR026835">
    <property type="entry name" value="YqcG_C"/>
</dbReference>
<dbReference type="RefSeq" id="WP_012725918.1">
    <property type="nucleotide sequence ID" value="NC_012669.1"/>
</dbReference>
<reference evidence="3 4" key="1">
    <citation type="journal article" date="2009" name="Stand. Genomic Sci.">
        <title>Complete genome sequence of Beutenbergia cavernae type strain (HKI 0122).</title>
        <authorList>
            <person name="Land M."/>
            <person name="Pukall R."/>
            <person name="Abt B."/>
            <person name="Goker M."/>
            <person name="Rohde M."/>
            <person name="Glavina Del Rio T."/>
            <person name="Tice H."/>
            <person name="Copeland A."/>
            <person name="Cheng J.F."/>
            <person name="Lucas S."/>
            <person name="Chen F."/>
            <person name="Nolan M."/>
            <person name="Bruce D."/>
            <person name="Goodwin L."/>
            <person name="Pitluck S."/>
            <person name="Ivanova N."/>
            <person name="Mavromatis K."/>
            <person name="Ovchinnikova G."/>
            <person name="Pati A."/>
            <person name="Chen A."/>
            <person name="Palaniappan K."/>
            <person name="Hauser L."/>
            <person name="Chang Y.J."/>
            <person name="Jefferies C.C."/>
            <person name="Saunders E."/>
            <person name="Brettin T."/>
            <person name="Detter J.C."/>
            <person name="Han C."/>
            <person name="Chain P."/>
            <person name="Bristow J."/>
            <person name="Eisen J.A."/>
            <person name="Markowitz V."/>
            <person name="Hugenholtz P."/>
            <person name="Kyrpides N.C."/>
            <person name="Klenk H.P."/>
            <person name="Lapidus A."/>
        </authorList>
    </citation>
    <scope>NUCLEOTIDE SEQUENCE [LARGE SCALE GENOMIC DNA]</scope>
    <source>
        <strain evidence="4">ATCC BAA-8 / DSM 12333 / NBRC 16432</strain>
    </source>
</reference>
<evidence type="ECO:0000259" key="2">
    <source>
        <dbReference type="Pfam" id="PF14410"/>
    </source>
</evidence>
<organism evidence="3 4">
    <name type="scientific">Beutenbergia cavernae (strain ATCC BAA-8 / DSM 12333 / CCUG 43141 / JCM 11478 / NBRC 16432 / NCIMB 13614 / HKI 0122)</name>
    <dbReference type="NCBI Taxonomy" id="471853"/>
    <lineage>
        <taxon>Bacteria</taxon>
        <taxon>Bacillati</taxon>
        <taxon>Actinomycetota</taxon>
        <taxon>Actinomycetes</taxon>
        <taxon>Micrococcales</taxon>
        <taxon>Beutenbergiaceae</taxon>
        <taxon>Beutenbergia</taxon>
    </lineage>
</organism>
<feature type="domain" description="Toxin YqcG C-terminal" evidence="2">
    <location>
        <begin position="291"/>
        <end position="366"/>
    </location>
</feature>
<dbReference type="STRING" id="471853.Bcav_0877"/>
<dbReference type="EMBL" id="CP001618">
    <property type="protein sequence ID" value="ACQ79138.1"/>
    <property type="molecule type" value="Genomic_DNA"/>
</dbReference>
<accession>C5BZG6</accession>
<evidence type="ECO:0000313" key="3">
    <source>
        <dbReference type="EMBL" id="ACQ79138.1"/>
    </source>
</evidence>
<proteinExistence type="predicted"/>
<sequence length="366" mass="38914">MTGNSLVVSPTESSPLAGTLLVESVSDLSTSLANGDWLAAGMAGASTALDTVATAMDPLGSLLGAGLGWLMEHLEPLKGWLNDLTGDPGAVGGFAGTWENIATRMSESAESLRTAVSSDLESLEGAAVTSYASFSDDVAAMLAALGGSSGAVAGALRTCATIVQVVHDLVRDALAQLVGSAISWAAQITFTLGLGTPWVISQVSTRVSSLAARVGSKVTALVTSVRNLRGVIDSLVALLRRTRGTLDDVTARPDAVAPTPRTDLPYSNPRRRPSYRQGVPEEVWDNARGPDGVVRDPNTGDVIDWTPGTPRRDVWDMGHVPGERYHDVWERYMRGEMTPAEFRDWFNDPANYRPELPGNNRGHRYE</sequence>
<dbReference type="Proteomes" id="UP000007962">
    <property type="component" value="Chromosome"/>
</dbReference>
<protein>
    <submittedName>
        <fullName evidence="3">Rhs protein</fullName>
    </submittedName>
</protein>
<keyword evidence="4" id="KW-1185">Reference proteome</keyword>
<dbReference type="eggNOG" id="COG3209">
    <property type="taxonomic scope" value="Bacteria"/>
</dbReference>
<evidence type="ECO:0000256" key="1">
    <source>
        <dbReference type="SAM" id="MobiDB-lite"/>
    </source>
</evidence>
<dbReference type="eggNOG" id="COG5444">
    <property type="taxonomic scope" value="Bacteria"/>
</dbReference>
<gene>
    <name evidence="3" type="ordered locus">Bcav_0877</name>
</gene>
<evidence type="ECO:0000313" key="4">
    <source>
        <dbReference type="Proteomes" id="UP000007962"/>
    </source>
</evidence>
<dbReference type="AlphaFoldDB" id="C5BZG6"/>